<sequence>MLTRVVRLQVVAFVVIALAAVAFVGANYAGLDRLFSGGGYTVRLQLDEGGGVFTNSEVTYRGVAVGRVGELRLTDDGMEADLHINDDAEPIPVDSRAVVANRSAIGEQYVDLRPRTDDGPFLDGDSVIPKSATAVPPPVTDLLSNMSEFSASVPTDSLRTVVDELYTAMRDTGPHLQVLLDSSIDFAETAADHLPQTVTLIDDGATVLRTQLDSSTQWRSFSRNAKLFATELANADGDLRELIGAAPQAATQLSELLSDNNPGLSVLAANLLTTAEIFDARVAGMEQLFVMTPKAVAATSTAINPETDSMSLILRFFEPDPCVAGYEATVYRQGEDVRPRPMNTNARCTLGPGDDSVVRGSQHAPKGGVPDPAVPGGGARLPGPLGAPDLTVSANLEELLWLTTK</sequence>
<gene>
    <name evidence="4" type="ORF">BLA60_37920</name>
</gene>
<comment type="caution">
    <text evidence="4">The sequence shown here is derived from an EMBL/GenBank/DDBJ whole genome shotgun (WGS) entry which is preliminary data.</text>
</comment>
<dbReference type="PANTHER" id="PTHR33371:SF16">
    <property type="entry name" value="MCE-FAMILY PROTEIN MCE3F"/>
    <property type="match status" value="1"/>
</dbReference>
<dbReference type="PANTHER" id="PTHR33371">
    <property type="entry name" value="INTERMEMBRANE PHOSPHOLIPID TRANSPORT SYSTEM BINDING PROTEIN MLAD-RELATED"/>
    <property type="match status" value="1"/>
</dbReference>
<dbReference type="InterPro" id="IPR005693">
    <property type="entry name" value="Mce"/>
</dbReference>
<evidence type="ECO:0000259" key="2">
    <source>
        <dbReference type="Pfam" id="PF02470"/>
    </source>
</evidence>
<dbReference type="Proteomes" id="UP000185696">
    <property type="component" value="Unassembled WGS sequence"/>
</dbReference>
<dbReference type="GO" id="GO:0005576">
    <property type="term" value="C:extracellular region"/>
    <property type="evidence" value="ECO:0007669"/>
    <property type="project" value="TreeGrafter"/>
</dbReference>
<reference evidence="4 5" key="1">
    <citation type="submission" date="2016-12" db="EMBL/GenBank/DDBJ databases">
        <title>The draft genome sequence of Actinophytocola xinjiangensis.</title>
        <authorList>
            <person name="Wang W."/>
            <person name="Yuan L."/>
        </authorList>
    </citation>
    <scope>NUCLEOTIDE SEQUENCE [LARGE SCALE GENOMIC DNA]</scope>
    <source>
        <strain evidence="4 5">CGMCC 4.4663</strain>
    </source>
</reference>
<accession>A0A7Z1ATN2</accession>
<protein>
    <submittedName>
        <fullName evidence="4">ABC transporter substrate-binding protein</fullName>
    </submittedName>
</protein>
<dbReference type="InterPro" id="IPR003399">
    <property type="entry name" value="Mce/MlaD"/>
</dbReference>
<feature type="domain" description="Mce/MlaD" evidence="2">
    <location>
        <begin position="39"/>
        <end position="114"/>
    </location>
</feature>
<proteinExistence type="predicted"/>
<keyword evidence="5" id="KW-1185">Reference proteome</keyword>
<dbReference type="Pfam" id="PF11887">
    <property type="entry name" value="Mce4_CUP1"/>
    <property type="match status" value="1"/>
</dbReference>
<evidence type="ECO:0000256" key="1">
    <source>
        <dbReference type="SAM" id="MobiDB-lite"/>
    </source>
</evidence>
<evidence type="ECO:0000313" key="4">
    <source>
        <dbReference type="EMBL" id="OLF05015.1"/>
    </source>
</evidence>
<evidence type="ECO:0000259" key="3">
    <source>
        <dbReference type="Pfam" id="PF11887"/>
    </source>
</evidence>
<dbReference type="Pfam" id="PF02470">
    <property type="entry name" value="MlaD"/>
    <property type="match status" value="1"/>
</dbReference>
<dbReference type="OrthoDB" id="4741753at2"/>
<feature type="region of interest" description="Disordered" evidence="1">
    <location>
        <begin position="350"/>
        <end position="386"/>
    </location>
</feature>
<dbReference type="NCBIfam" id="TIGR00996">
    <property type="entry name" value="Mtu_fam_mce"/>
    <property type="match status" value="1"/>
</dbReference>
<dbReference type="RefSeq" id="WP_075137920.1">
    <property type="nucleotide sequence ID" value="NZ_MSIF01000034.1"/>
</dbReference>
<feature type="domain" description="Mammalian cell entry C-terminal" evidence="3">
    <location>
        <begin position="125"/>
        <end position="290"/>
    </location>
</feature>
<organism evidence="4 5">
    <name type="scientific">Actinophytocola xinjiangensis</name>
    <dbReference type="NCBI Taxonomy" id="485602"/>
    <lineage>
        <taxon>Bacteria</taxon>
        <taxon>Bacillati</taxon>
        <taxon>Actinomycetota</taxon>
        <taxon>Actinomycetes</taxon>
        <taxon>Pseudonocardiales</taxon>
        <taxon>Pseudonocardiaceae</taxon>
    </lineage>
</organism>
<dbReference type="InterPro" id="IPR052336">
    <property type="entry name" value="MlaD_Phospholipid_Transporter"/>
</dbReference>
<evidence type="ECO:0000313" key="5">
    <source>
        <dbReference type="Proteomes" id="UP000185696"/>
    </source>
</evidence>
<dbReference type="EMBL" id="MSIF01000034">
    <property type="protein sequence ID" value="OLF05015.1"/>
    <property type="molecule type" value="Genomic_DNA"/>
</dbReference>
<dbReference type="AlphaFoldDB" id="A0A7Z1ATN2"/>
<name>A0A7Z1ATN2_9PSEU</name>
<dbReference type="InterPro" id="IPR024516">
    <property type="entry name" value="Mce_C"/>
</dbReference>